<gene>
    <name evidence="1" type="ORF">ABVT43_07630</name>
</gene>
<name>A0ABV2BSV6_9GAMM</name>
<keyword evidence="2" id="KW-1185">Reference proteome</keyword>
<proteinExistence type="predicted"/>
<evidence type="ECO:0000313" key="1">
    <source>
        <dbReference type="EMBL" id="MET1254989.1"/>
    </source>
</evidence>
<dbReference type="Proteomes" id="UP001548189">
    <property type="component" value="Unassembled WGS sequence"/>
</dbReference>
<accession>A0ABV2BSV6</accession>
<comment type="caution">
    <text evidence="1">The sequence shown here is derived from an EMBL/GenBank/DDBJ whole genome shotgun (WGS) entry which is preliminary data.</text>
</comment>
<sequence>MTTKSVKPIAPSKKGTTTIGGDGLIKQLYDKLLANVTGTTLNLIPGAISNGNIVTYLNMLVANSLKIDNVVIVLAKDESKISIAGTSSAFGFESKINSLCFTLQNNQYLMDLDASISSGTWELDGVNWFAISQPGFTIQASDDGTVNSASMNGIIDAGKTLAVTASFPGSGQQFILTGSFAENYPNIANFFSLLGGVNIVGTMPAPFNTFDDIGLQNIGIIYDLQNKNLSQINVTLAADPDKTWNPIPQLTVTGLEFFATVNNPGNTQSRSTAIVITGNFSIGKASQNNLQISVYLPTFSATATLSEGTVQLTDLVNVFLPGFSIDLKSEISALNIDIAPAEKNYDLSCQIETDWQFININNSLIFTLTQIKMAASRQQGLNKATLAGLFHIGPQSGGLDLSCGVNYQGTEEGWQFGASTLPDQQIELIPLLNSVFKALTVPLPSFVSNGGSALSISNILFQATIPPSISSVKKSYRVIGTTDWQLVYQSFSASLQATVDVTYQNETFNGKISGVVDLLGLTFQAGYVFDTAAGSKELYLQWKQIRADYTEDSKQSVITLTIQNETLGGMLSSLIQSIDRNFKLSSPWSLLNSIHLDNLSLKYIKQKSDSSVKFELVYAGKIDLGFLNIDNITLTKDSGGVFLGFEGQFLGLTITADDPTTQALAGKGSNVQQMPAVPGMGSQFFDLKFLGMGQHIQLASSQNIDSISQAIDDMSGAFKDTNNQPNTIPVKASGGALIFNQNSNWLIGANFVVAKFYNLAFVFNDPNLYGLLISISKDAKFLANLQFEILYKKINDSIGVYQIELQLPEAYRQLEFGEVSITLPNIGFKIYTNGNFYIDIGWPKSISDFSRSFTVQVFPFLGSGGFYFGYLSGATATNLPATGNRGVFNPVIEAGIALNLGVGKTINKGILSAGLSLTAVGIFQGTFATYTPNPNLPAPLNKEIDHYYKFQGTLALVGRIYGQVNFAIISASFDITAYISATLVVESYMSIPISFEAGVSVSLSVRINLGLFKITIHLSFHTTIQAAFTIGHDHPQDSLWYKASHLSSKAFLMNFAEPDLASEPVMLNWQPITIDDSNISYGLDLYFSPHLTISGESYNGLNKGAQYVGMLYLNTGSNVFNNTEYGMTAIAKGVLYWVINAVIGAQQANTTLSWIQSQTITDDQLKLLLTYFETRPDNEAPFNYLNQNNHDIQNFLKQFFSISITSVNDAQSQDLSASVFPIFPELQMQTEFNQTKGPLINFATQSMTGNTGYIATLSNILANLAVDYESQLTANYYANSGDIPIKNPDYQQQPDLSMPTVILTDFVALIAKQVLQTAIDYLTAKGEATSTVKALVDGAITTENSQQLSGMASRFMLHGMRLPVPPDANTGELQPLYVLTGQQIAIPDSIKTSDQYQLNLINSQADWIKLTNATNNQLSVTIDSNEIQRIIDTATIKLAPSIQASYPKAINNCNITPQNFSLGGEAIWNYPGELVSGSNNSPIIWKMPPNFIDAMNENMGQAIQVDLQTLTRQGDKTIRGKVTNLLWSTNISVNVRRLSAQDLTNTPLSANIYDLIGANDASIDLLEKMLSYINLLTARGTNVNQRFFKQIQFLMKPDPTQGQAGYVSSENGQLSSAIIKANLSTETNPPPPSMLLLAVSEESSEPQFNTLNSPAEFITQLWECSIVRSGGFYFYYETDDNKGLPDYLFNENGIAEVQIVITLQDFVAQPFINSVVTLDKLDPSKTAVFAQSPEITIPVPTIPTGSVGYELVRENPGDYNPQSLPPSKEEDQIYLQNQFNLLGISLPSVEVYKNYLPDGPTNPMTDEEIAKSQAGEEPTGDPQGPWNYSAVIPYYKFIQTEQSYSGFPNPYLGIGKTVEMQLNWQDMFGNIPDNDVAYVPVSMDILYTDQLIALSQWPSLSSYYLFETNPTTNLPQVVINFYFTTSRYDTGDAGAINQAKIDLQTYIQLAYQLQSSSINMYFQSSIDGSQKSPEGSQRQIDINQLLTQLIKPIITYLQTIADGQAAPNPSGIPSPYQITDDVTPTSIASYADSIPLNVSLSLQRTDNIDPQFADAPGVSSAQTLLKPQSQSKPASNGANQAQTANQLSLTAFASEFENAFKDQPTAGIQLKVATASDLSSNGSQNTHPLWFVRFDSQGQSGIRYTFDNSQVYFCSPIPLATSLISLTTTVQSYQTGQPFPVDGAEVKKSFSNIDLENWGKQFLEAVDNLLAPGFAVPLFLLNNGEQLKQILNDKEALAEAIEGTIDFIITPAQSTAANIENAQEKWKQQMLIQLSNAYRYTTSVQTPTTICSSWQGSNNEPPQSPYIPRLYGNMMGEDPAVSQSDASTEYSLSTAKLPMAQGDSWLTYLFEAKDTPEYRKFDFSNMQYQVSHLEQQIETVAGIEGYLASTWLTFVIPLAPSMGNVGKVSIPVPLRSYPTPPSVTAQNAIYPTVSPITTLTEARQWNFGYNYVNSVAAQDSIELKVELNVPENYQSPHQKSVSSLSALDQQLAQFVSVYPAIEKDLQIYLTQLTAKDVKDQTTIYTNARFAVEAFSSIISSVATAWGQWNQVNPRKKSMLAEGLQMQANEGPVELNYQVSEVQSATSPNLQIQVTPIGNNPMSIMPQVQINGYQTKPVSDLANTWQYFNPQTQRYLTYADRNKNPNRQVIFEDFDILNLQNAWGGALITRNLELLPATSGSGWQPTNKHFIYQTPLVKFYTKLLTLLNSNTTLNIAEIGTKNYPAKSGRSLQDNMSALFDALSETVDFSTLMIKLHCEYTYLIPDTSLPITVPVLLVTPTDLTISDRGQSFASEVSSTLTDWLSSNIPGHPNGRFNFGLDVFSNLDENRVIFQQKFQLECDF</sequence>
<dbReference type="EMBL" id="JBEVCJ010000006">
    <property type="protein sequence ID" value="MET1254989.1"/>
    <property type="molecule type" value="Genomic_DNA"/>
</dbReference>
<organism evidence="1 2">
    <name type="scientific">Aliikangiella maris</name>
    <dbReference type="NCBI Taxonomy" id="3162458"/>
    <lineage>
        <taxon>Bacteria</taxon>
        <taxon>Pseudomonadati</taxon>
        <taxon>Pseudomonadota</taxon>
        <taxon>Gammaproteobacteria</taxon>
        <taxon>Oceanospirillales</taxon>
        <taxon>Pleioneaceae</taxon>
        <taxon>Aliikangiella</taxon>
    </lineage>
</organism>
<protein>
    <submittedName>
        <fullName evidence="1">Uncharacterized protein</fullName>
    </submittedName>
</protein>
<reference evidence="1 2" key="1">
    <citation type="submission" date="2024-06" db="EMBL/GenBank/DDBJ databases">
        <authorList>
            <person name="Li F."/>
        </authorList>
    </citation>
    <scope>NUCLEOTIDE SEQUENCE [LARGE SCALE GENOMIC DNA]</scope>
    <source>
        <strain evidence="1 2">GXAS 311</strain>
    </source>
</reference>
<evidence type="ECO:0000313" key="2">
    <source>
        <dbReference type="Proteomes" id="UP001548189"/>
    </source>
</evidence>